<accession>A0A168SQX8</accession>
<feature type="domain" description="Rap-GAP" evidence="3">
    <location>
        <begin position="489"/>
        <end position="701"/>
    </location>
</feature>
<dbReference type="STRING" id="4829.A0A168SQX8"/>
<dbReference type="InterPro" id="IPR035974">
    <property type="entry name" value="Rap/Ran-GAP_sf"/>
</dbReference>
<dbReference type="Pfam" id="PF02145">
    <property type="entry name" value="Rap_GAP"/>
    <property type="match status" value="1"/>
</dbReference>
<name>A0A168SQX8_ABSGL</name>
<dbReference type="PANTHER" id="PTHR15711:SF22">
    <property type="entry name" value="RAP-GAP DOMAIN-CONTAINING PROTEIN"/>
    <property type="match status" value="1"/>
</dbReference>
<keyword evidence="1" id="KW-0343">GTPase activation</keyword>
<feature type="region of interest" description="Disordered" evidence="2">
    <location>
        <begin position="1"/>
        <end position="25"/>
    </location>
</feature>
<reference evidence="4" key="1">
    <citation type="submission" date="2016-04" db="EMBL/GenBank/DDBJ databases">
        <authorList>
            <person name="Evans L.H."/>
            <person name="Alamgir A."/>
            <person name="Owens N."/>
            <person name="Weber N.D."/>
            <person name="Virtaneva K."/>
            <person name="Barbian K."/>
            <person name="Babar A."/>
            <person name="Rosenke K."/>
        </authorList>
    </citation>
    <scope>NUCLEOTIDE SEQUENCE [LARGE SCALE GENOMIC DNA]</scope>
    <source>
        <strain evidence="4">CBS 101.48</strain>
    </source>
</reference>
<dbReference type="Gene3D" id="3.40.50.11210">
    <property type="entry name" value="Rap/Ran-GAP"/>
    <property type="match status" value="1"/>
</dbReference>
<evidence type="ECO:0000256" key="2">
    <source>
        <dbReference type="SAM" id="MobiDB-lite"/>
    </source>
</evidence>
<dbReference type="PROSITE" id="PS50085">
    <property type="entry name" value="RAPGAP"/>
    <property type="match status" value="1"/>
</dbReference>
<evidence type="ECO:0000259" key="3">
    <source>
        <dbReference type="PROSITE" id="PS50085"/>
    </source>
</evidence>
<dbReference type="OrthoDB" id="2499658at2759"/>
<feature type="region of interest" description="Disordered" evidence="2">
    <location>
        <begin position="62"/>
        <end position="88"/>
    </location>
</feature>
<protein>
    <recommendedName>
        <fullName evidence="3">Rap-GAP domain-containing protein</fullName>
    </recommendedName>
</protein>
<dbReference type="InterPro" id="IPR050989">
    <property type="entry name" value="Rap1_Ran_GAP"/>
</dbReference>
<dbReference type="FunFam" id="3.40.50.11210:FF:000001">
    <property type="entry name" value="Ral GTPase-activating protein subunit alpha-1 isoform 1"/>
    <property type="match status" value="1"/>
</dbReference>
<feature type="region of interest" description="Disordered" evidence="2">
    <location>
        <begin position="777"/>
        <end position="798"/>
    </location>
</feature>
<dbReference type="PANTHER" id="PTHR15711">
    <property type="entry name" value="RAP GTPASE-ACTIVATING PROTEIN"/>
    <property type="match status" value="1"/>
</dbReference>
<dbReference type="GO" id="GO:0051056">
    <property type="term" value="P:regulation of small GTPase mediated signal transduction"/>
    <property type="evidence" value="ECO:0007669"/>
    <property type="project" value="InterPro"/>
</dbReference>
<sequence>MALPIHSSPSSLDLSAGPPSSGLTVLSNANVEEQGRPHSATHDQIKTNNLVMNTAFTEFNIKDDSDEEGMKNTGPPQPPPQQKQQRKTWTPSSLSFKPFRAKSSVRNSLPSVSTRKVKKISNTTFSTFLSSVASVAATSTLRLPGTMEGTCTKDTDSRHGTPSYQLSPFAFETTIPIKTPSSSSTTTSTHSSSSSSLSCAPVNATAPISRPTPYPPPPKHQVGQLLFGTPILDDPAFFEKEFHTIINDHHHPLSILHPKQLTVEWGYTNCHRILEQYNRLLAPETQHGKKALYSSLKQQLEDMEDDIAAEHTLNRLETLVHALSHAIHQGILLTNYGRMVIPNKRYWIEGNNQCGGSSSVTPAFYNTVDHRDEKAAWYVDIFASQPYHTFAGLKDDRPVLLTTLWDGMTNKYLCILRSTAAPDLRVFIDGGNKMNDEGYQEDSTPYSIQTTTMTPEWETALEETFALDLTQLVHIDSGLMRSSGIEQDLIRLDKDTIHHHFKCGVLYIKEGQYHENDWFSNDCGSDAFDSFLECLGDKIALQGYQGWAAGLDTKSRESGDYTYTSTWQETYQVTYHISTLIPSTSGDKQHIQRKRHIGNDIVCIVFVDGHRPFDPAAITSQFLHVFIVVHLEGKSRWRVEVTCVKDVPLFGPPVTSHTFCDKSSLHDFLLAKVINAEYAALKAPKFTRPLDRARQGILTNVVERILKIHNNNNNSSSSKSGGKIHSNKGNSRNRYHVISLRPPNHGPTTLLKDLLSSDGFVGTLGRRKSAQDALAVTPVIKGSSDHQGNKARNGNLDA</sequence>
<dbReference type="SUPFAM" id="SSF111347">
    <property type="entry name" value="Rap/Ran-GAP"/>
    <property type="match status" value="1"/>
</dbReference>
<evidence type="ECO:0000313" key="4">
    <source>
        <dbReference type="EMBL" id="SAM08792.1"/>
    </source>
</evidence>
<dbReference type="GO" id="GO:0005737">
    <property type="term" value="C:cytoplasm"/>
    <property type="evidence" value="ECO:0007669"/>
    <property type="project" value="TreeGrafter"/>
</dbReference>
<feature type="compositionally biased region" description="Low complexity" evidence="2">
    <location>
        <begin position="181"/>
        <end position="198"/>
    </location>
</feature>
<keyword evidence="5" id="KW-1185">Reference proteome</keyword>
<proteinExistence type="predicted"/>
<feature type="region of interest" description="Disordered" evidence="2">
    <location>
        <begin position="709"/>
        <end position="730"/>
    </location>
</feature>
<gene>
    <name evidence="4" type="primary">ABSGL_14458.1 scaffold 14663</name>
</gene>
<evidence type="ECO:0000313" key="5">
    <source>
        <dbReference type="Proteomes" id="UP000078561"/>
    </source>
</evidence>
<dbReference type="AlphaFoldDB" id="A0A168SQX8"/>
<dbReference type="InterPro" id="IPR000331">
    <property type="entry name" value="Rap/Ran_GAP_dom"/>
</dbReference>
<feature type="compositionally biased region" description="Pro residues" evidence="2">
    <location>
        <begin position="210"/>
        <end position="219"/>
    </location>
</feature>
<dbReference type="Proteomes" id="UP000078561">
    <property type="component" value="Unassembled WGS sequence"/>
</dbReference>
<evidence type="ECO:0000256" key="1">
    <source>
        <dbReference type="ARBA" id="ARBA00022468"/>
    </source>
</evidence>
<feature type="region of interest" description="Disordered" evidence="2">
    <location>
        <begin position="177"/>
        <end position="221"/>
    </location>
</feature>
<dbReference type="GO" id="GO:0005096">
    <property type="term" value="F:GTPase activator activity"/>
    <property type="evidence" value="ECO:0007669"/>
    <property type="project" value="UniProtKB-KW"/>
</dbReference>
<organism evidence="4">
    <name type="scientific">Absidia glauca</name>
    <name type="common">Pin mould</name>
    <dbReference type="NCBI Taxonomy" id="4829"/>
    <lineage>
        <taxon>Eukaryota</taxon>
        <taxon>Fungi</taxon>
        <taxon>Fungi incertae sedis</taxon>
        <taxon>Mucoromycota</taxon>
        <taxon>Mucoromycotina</taxon>
        <taxon>Mucoromycetes</taxon>
        <taxon>Mucorales</taxon>
        <taxon>Cunninghamellaceae</taxon>
        <taxon>Absidia</taxon>
    </lineage>
</organism>
<dbReference type="EMBL" id="LT554937">
    <property type="protein sequence ID" value="SAM08792.1"/>
    <property type="molecule type" value="Genomic_DNA"/>
</dbReference>
<dbReference type="InParanoid" id="A0A168SQX8"/>